<evidence type="ECO:0000256" key="15">
    <source>
        <dbReference type="ARBA" id="ARBA00048640"/>
    </source>
</evidence>
<evidence type="ECO:0000256" key="2">
    <source>
        <dbReference type="ARBA" id="ARBA00004761"/>
    </source>
</evidence>
<dbReference type="NCBIfam" id="NF006765">
    <property type="entry name" value="PRK09287.1"/>
    <property type="match status" value="1"/>
</dbReference>
<dbReference type="NCBIfam" id="TIGR01313">
    <property type="entry name" value="therm_gnt_kin"/>
    <property type="match status" value="1"/>
</dbReference>
<dbReference type="GO" id="GO:0004616">
    <property type="term" value="F:phosphogluconate dehydrogenase (decarboxylating) activity"/>
    <property type="evidence" value="ECO:0007669"/>
    <property type="project" value="UniProtKB-EC"/>
</dbReference>
<reference evidence="18 19" key="1">
    <citation type="submission" date="2023-09" db="EMBL/GenBank/DDBJ databases">
        <authorList>
            <person name="Rey-Velasco X."/>
        </authorList>
    </citation>
    <scope>NUCLEOTIDE SEQUENCE [LARGE SCALE GENOMIC DNA]</scope>
    <source>
        <strain evidence="18 19">F117</strain>
    </source>
</reference>
<keyword evidence="12 16" id="KW-0311">Gluconate utilization</keyword>
<dbReference type="Pfam" id="PF01202">
    <property type="entry name" value="SKI"/>
    <property type="match status" value="1"/>
</dbReference>
<name>A0ABU3D5Y3_9FLAO</name>
<dbReference type="SMART" id="SM01350">
    <property type="entry name" value="6PGD"/>
    <property type="match status" value="1"/>
</dbReference>
<dbReference type="Gene3D" id="3.40.50.300">
    <property type="entry name" value="P-loop containing nucleotide triphosphate hydrolases"/>
    <property type="match status" value="1"/>
</dbReference>
<keyword evidence="11 16" id="KW-0560">Oxidoreductase</keyword>
<evidence type="ECO:0000256" key="6">
    <source>
        <dbReference type="ARBA" id="ARBA00018193"/>
    </source>
</evidence>
<dbReference type="InterPro" id="IPR036291">
    <property type="entry name" value="NAD(P)-bd_dom_sf"/>
</dbReference>
<dbReference type="InterPro" id="IPR006115">
    <property type="entry name" value="6PGDH_NADP-bd"/>
</dbReference>
<evidence type="ECO:0000256" key="13">
    <source>
        <dbReference type="ARBA" id="ARBA00023126"/>
    </source>
</evidence>
<dbReference type="Proteomes" id="UP001262582">
    <property type="component" value="Unassembled WGS sequence"/>
</dbReference>
<evidence type="ECO:0000256" key="7">
    <source>
        <dbReference type="ARBA" id="ARBA00022679"/>
    </source>
</evidence>
<evidence type="ECO:0000256" key="16">
    <source>
        <dbReference type="RuleBase" id="RU000485"/>
    </source>
</evidence>
<comment type="function">
    <text evidence="1">Catalyzes the oxidative decarboxylation of 6-phosphogluconate to ribulose 5-phosphate and CO(2), with concomitant reduction of NADP to NADPH.</text>
</comment>
<dbReference type="InterPro" id="IPR013328">
    <property type="entry name" value="6PGD_dom2"/>
</dbReference>
<dbReference type="InterPro" id="IPR006114">
    <property type="entry name" value="6PGDH_C"/>
</dbReference>
<comment type="similarity">
    <text evidence="4 16">Belongs to the 6-phosphogluconate dehydrogenase family.</text>
</comment>
<comment type="pathway">
    <text evidence="3 16">Carbohydrate degradation; pentose phosphate pathway; D-ribulose 5-phosphate from D-glucose 6-phosphate (oxidative stage): step 3/3.</text>
</comment>
<accession>A0ABU3D5Y3</accession>
<proteinExistence type="inferred from homology"/>
<keyword evidence="8" id="KW-0547">Nucleotide-binding</keyword>
<dbReference type="EMBL" id="JAVRHK010000006">
    <property type="protein sequence ID" value="MDT0676948.1"/>
    <property type="molecule type" value="Genomic_DNA"/>
</dbReference>
<dbReference type="Gene3D" id="3.40.50.720">
    <property type="entry name" value="NAD(P)-binding Rossmann-like Domain"/>
    <property type="match status" value="1"/>
</dbReference>
<dbReference type="InterPro" id="IPR027417">
    <property type="entry name" value="P-loop_NTPase"/>
</dbReference>
<evidence type="ECO:0000259" key="17">
    <source>
        <dbReference type="SMART" id="SM01350"/>
    </source>
</evidence>
<keyword evidence="9" id="KW-0418">Kinase</keyword>
<evidence type="ECO:0000256" key="1">
    <source>
        <dbReference type="ARBA" id="ARBA00002526"/>
    </source>
</evidence>
<gene>
    <name evidence="18" type="primary">gndA</name>
    <name evidence="18" type="ORF">RM539_10185</name>
</gene>
<evidence type="ECO:0000313" key="19">
    <source>
        <dbReference type="Proteomes" id="UP001262582"/>
    </source>
</evidence>
<evidence type="ECO:0000256" key="4">
    <source>
        <dbReference type="ARBA" id="ARBA00008419"/>
    </source>
</evidence>
<dbReference type="InterPro" id="IPR008927">
    <property type="entry name" value="6-PGluconate_DH-like_C_sf"/>
</dbReference>
<dbReference type="SUPFAM" id="SSF51735">
    <property type="entry name" value="NAD(P)-binding Rossmann-fold domains"/>
    <property type="match status" value="1"/>
</dbReference>
<sequence length="635" mass="70902">MQVYIVMGVSGVGKTTIGKLLAEELGLKFYDADDFHPGINREKMKNGIALKDEDREEWLETLASNILEWEKNSGAVLACSALKEEYRKQLQSVPKQNITWIFLHSEYDVIHKRLSARKDHYFKPELLRSQFDTLEMPKYGFHINVDGSVEEIMAAILAKLQGNSKAPVGLVGLGVMGKSLAINLATKGVDVSVFNRHVEELEVDIAKNFAAENKSIYDFPWFDNMEKFMTSLERPRNIILMVNAGPAVDLVIESLQPFLNEDDLIIDGGNSHYKDTIRREKELKKQGILFMGAGISGGEEGARKGPSIMPGGSDEAYNRVGGILETIAARDKNGDPCCTHVGPNGAGHFVKMLHNGVEYGEMQLISEAYHLLRFGAKASPEEIASIFENWNRDMKSFLLEISVDILRKREDNGFLIDKILDAAKQKGTGGWSTNAALELGVPLDTITAAVLARNISGKKQERTQAVEMYGNNQQAFTSVEEISEGLFNAFKAGSIINHAIGFDLLLEASKSYNWNLNLSEIARIWTNGCIIRSQLMEELIELLKHSPSKNLLMNKEISKRIKEYQPHLNQIVGNAINAGFPMPLMSSAVNYLHSFTSAQSSANMIQAQRDYFGAHTYERTDKARGEFFHTDWLDN</sequence>
<dbReference type="EC" id="1.1.1.44" evidence="16"/>
<dbReference type="PRINTS" id="PR00076">
    <property type="entry name" value="6PGDHDRGNASE"/>
</dbReference>
<dbReference type="PANTHER" id="PTHR11811">
    <property type="entry name" value="6-PHOSPHOGLUCONATE DEHYDROGENASE"/>
    <property type="match status" value="1"/>
</dbReference>
<dbReference type="SUPFAM" id="SSF48179">
    <property type="entry name" value="6-phosphogluconate dehydrogenase C-terminal domain-like"/>
    <property type="match status" value="1"/>
</dbReference>
<comment type="pathway">
    <text evidence="2">Carbohydrate acid metabolism.</text>
</comment>
<keyword evidence="13 16" id="KW-0570">Pentose shunt</keyword>
<dbReference type="InterPro" id="IPR006183">
    <property type="entry name" value="Pgluconate_DH"/>
</dbReference>
<comment type="catalytic activity">
    <reaction evidence="14">
        <text>D-gluconate + ATP = 6-phospho-D-gluconate + ADP + H(+)</text>
        <dbReference type="Rhea" id="RHEA:19433"/>
        <dbReference type="ChEBI" id="CHEBI:15378"/>
        <dbReference type="ChEBI" id="CHEBI:18391"/>
        <dbReference type="ChEBI" id="CHEBI:30616"/>
        <dbReference type="ChEBI" id="CHEBI:58759"/>
        <dbReference type="ChEBI" id="CHEBI:456216"/>
        <dbReference type="EC" id="2.7.1.12"/>
    </reaction>
</comment>
<dbReference type="Pfam" id="PF03446">
    <property type="entry name" value="NAD_binding_2"/>
    <property type="match status" value="1"/>
</dbReference>
<evidence type="ECO:0000256" key="8">
    <source>
        <dbReference type="ARBA" id="ARBA00022741"/>
    </source>
</evidence>
<comment type="catalytic activity">
    <reaction evidence="15 16">
        <text>6-phospho-D-gluconate + NADP(+) = D-ribulose 5-phosphate + CO2 + NADPH</text>
        <dbReference type="Rhea" id="RHEA:10116"/>
        <dbReference type="ChEBI" id="CHEBI:16526"/>
        <dbReference type="ChEBI" id="CHEBI:57783"/>
        <dbReference type="ChEBI" id="CHEBI:58121"/>
        <dbReference type="ChEBI" id="CHEBI:58349"/>
        <dbReference type="ChEBI" id="CHEBI:58759"/>
        <dbReference type="EC" id="1.1.1.44"/>
    </reaction>
</comment>
<dbReference type="Gene3D" id="1.10.1040.10">
    <property type="entry name" value="N-(1-d-carboxylethyl)-l-norvaline Dehydrogenase, domain 2"/>
    <property type="match status" value="1"/>
</dbReference>
<evidence type="ECO:0000256" key="12">
    <source>
        <dbReference type="ARBA" id="ARBA00023064"/>
    </source>
</evidence>
<dbReference type="InterPro" id="IPR006001">
    <property type="entry name" value="Therm_gnt_kin"/>
</dbReference>
<keyword evidence="10" id="KW-0067">ATP-binding</keyword>
<keyword evidence="16" id="KW-0521">NADP</keyword>
<organism evidence="18 19">
    <name type="scientific">Autumnicola musiva</name>
    <dbReference type="NCBI Taxonomy" id="3075589"/>
    <lineage>
        <taxon>Bacteria</taxon>
        <taxon>Pseudomonadati</taxon>
        <taxon>Bacteroidota</taxon>
        <taxon>Flavobacteriia</taxon>
        <taxon>Flavobacteriales</taxon>
        <taxon>Flavobacteriaceae</taxon>
        <taxon>Autumnicola</taxon>
    </lineage>
</organism>
<comment type="similarity">
    <text evidence="5">Belongs to the gluconokinase GntK/GntV family.</text>
</comment>
<evidence type="ECO:0000256" key="14">
    <source>
        <dbReference type="ARBA" id="ARBA00048090"/>
    </source>
</evidence>
<dbReference type="RefSeq" id="WP_311503292.1">
    <property type="nucleotide sequence ID" value="NZ_JAVRHK010000006.1"/>
</dbReference>
<feature type="domain" description="6-phosphogluconate dehydrogenase C-terminal" evidence="17">
    <location>
        <begin position="347"/>
        <end position="633"/>
    </location>
</feature>
<evidence type="ECO:0000256" key="9">
    <source>
        <dbReference type="ARBA" id="ARBA00022777"/>
    </source>
</evidence>
<dbReference type="Pfam" id="PF00393">
    <property type="entry name" value="6PGD"/>
    <property type="match status" value="1"/>
</dbReference>
<protein>
    <recommendedName>
        <fullName evidence="6 16">6-phosphogluconate dehydrogenase, decarboxylating</fullName>
        <ecNumber evidence="16">1.1.1.44</ecNumber>
    </recommendedName>
</protein>
<evidence type="ECO:0000256" key="11">
    <source>
        <dbReference type="ARBA" id="ARBA00023002"/>
    </source>
</evidence>
<comment type="caution">
    <text evidence="18">The sequence shown here is derived from an EMBL/GenBank/DDBJ whole genome shotgun (WGS) entry which is preliminary data.</text>
</comment>
<dbReference type="SUPFAM" id="SSF52540">
    <property type="entry name" value="P-loop containing nucleoside triphosphate hydrolases"/>
    <property type="match status" value="1"/>
</dbReference>
<dbReference type="InterPro" id="IPR031322">
    <property type="entry name" value="Shikimate/glucono_kinase"/>
</dbReference>
<dbReference type="Gene3D" id="1.20.5.320">
    <property type="entry name" value="6-Phosphogluconate Dehydrogenase, domain 3"/>
    <property type="match status" value="1"/>
</dbReference>
<dbReference type="NCBIfam" id="TIGR00873">
    <property type="entry name" value="gnd"/>
    <property type="match status" value="1"/>
</dbReference>
<dbReference type="InterPro" id="IPR006113">
    <property type="entry name" value="6PGDH_Gnd/GntZ"/>
</dbReference>
<keyword evidence="7" id="KW-0808">Transferase</keyword>
<evidence type="ECO:0000313" key="18">
    <source>
        <dbReference type="EMBL" id="MDT0676948.1"/>
    </source>
</evidence>
<dbReference type="CDD" id="cd02021">
    <property type="entry name" value="GntK"/>
    <property type="match status" value="1"/>
</dbReference>
<evidence type="ECO:0000256" key="10">
    <source>
        <dbReference type="ARBA" id="ARBA00022840"/>
    </source>
</evidence>
<keyword evidence="19" id="KW-1185">Reference proteome</keyword>
<evidence type="ECO:0000256" key="5">
    <source>
        <dbReference type="ARBA" id="ARBA00008420"/>
    </source>
</evidence>
<evidence type="ECO:0000256" key="3">
    <source>
        <dbReference type="ARBA" id="ARBA00004874"/>
    </source>
</evidence>